<dbReference type="InterPro" id="IPR017557">
    <property type="entry name" value="Holo-ACP_synthase"/>
</dbReference>
<dbReference type="GO" id="GO:0016779">
    <property type="term" value="F:nucleotidyltransferase activity"/>
    <property type="evidence" value="ECO:0007669"/>
    <property type="project" value="UniProtKB-KW"/>
</dbReference>
<feature type="domain" description="Phosphoribosyl-dephospho-CoA transferase MdcG C-terminal" evidence="3">
    <location>
        <begin position="89"/>
        <end position="199"/>
    </location>
</feature>
<dbReference type="NCBIfam" id="TIGR03135">
    <property type="entry name" value="malonate_mdcG"/>
    <property type="match status" value="1"/>
</dbReference>
<name>A0A2T4YNF0_9SPHN</name>
<evidence type="ECO:0000313" key="6">
    <source>
        <dbReference type="Proteomes" id="UP000240996"/>
    </source>
</evidence>
<dbReference type="AlphaFoldDB" id="A0A2T4YNF0"/>
<comment type="caution">
    <text evidence="5">The sequence shown here is derived from an EMBL/GenBank/DDBJ whole genome shotgun (WGS) entry which is preliminary data.</text>
</comment>
<reference evidence="5 6" key="1">
    <citation type="submission" date="2018-04" db="EMBL/GenBank/DDBJ databases">
        <title>Genomic Encyclopedia of Type Strains, Phase III (KMG-III): the genomes of soil and plant-associated and newly described type strains.</title>
        <authorList>
            <person name="Whitman W."/>
        </authorList>
    </citation>
    <scope>NUCLEOTIDE SEQUENCE [LARGE SCALE GENOMIC DNA]</scope>
    <source>
        <strain evidence="5 6">NW12</strain>
    </source>
</reference>
<sequence length="209" mass="22437">MRFDRHRLVWIDPQRWPAILAAHGLANAPALLADWARDDRPLIARRPVVGELPCLVPLGLPLPPSIGKQRLAFAVPPDAIRADAPPPLLRDAAAAAPPAWQDSIAALVTLDPDTRCFGSLAWAHLTGLAYLSPGSDLDLLWTVADQRTATARARALLTIGATVPMRIDGELLTPQGHAVQWREWASDAPDLLVKAAHANGVTPRAAVFA</sequence>
<dbReference type="Pfam" id="PF20866">
    <property type="entry name" value="MdcG_N"/>
    <property type="match status" value="1"/>
</dbReference>
<keyword evidence="2" id="KW-0548">Nucleotidyltransferase</keyword>
<dbReference type="EMBL" id="PZZN01000003">
    <property type="protein sequence ID" value="PTM44937.1"/>
    <property type="molecule type" value="Genomic_DNA"/>
</dbReference>
<keyword evidence="1 5" id="KW-0808">Transferase</keyword>
<dbReference type="Proteomes" id="UP000240996">
    <property type="component" value="Unassembled WGS sequence"/>
</dbReference>
<dbReference type="RefSeq" id="WP_107933806.1">
    <property type="nucleotide sequence ID" value="NZ_PZZN01000003.1"/>
</dbReference>
<proteinExistence type="predicted"/>
<evidence type="ECO:0000313" key="5">
    <source>
        <dbReference type="EMBL" id="PTM44937.1"/>
    </source>
</evidence>
<dbReference type="InterPro" id="IPR048903">
    <property type="entry name" value="MdcG_N"/>
</dbReference>
<protein>
    <submittedName>
        <fullName evidence="5">Phosphoribosyl-dephospho-CoA transferase</fullName>
    </submittedName>
</protein>
<dbReference type="InterPro" id="IPR049180">
    <property type="entry name" value="MdcG_C"/>
</dbReference>
<evidence type="ECO:0000259" key="3">
    <source>
        <dbReference type="Pfam" id="PF10620"/>
    </source>
</evidence>
<organism evidence="5 6">
    <name type="scientific">Sphingomonas aerolata</name>
    <dbReference type="NCBI Taxonomy" id="185951"/>
    <lineage>
        <taxon>Bacteria</taxon>
        <taxon>Pseudomonadati</taxon>
        <taxon>Pseudomonadota</taxon>
        <taxon>Alphaproteobacteria</taxon>
        <taxon>Sphingomonadales</taxon>
        <taxon>Sphingomonadaceae</taxon>
        <taxon>Sphingomonas</taxon>
    </lineage>
</organism>
<dbReference type="Pfam" id="PF10620">
    <property type="entry name" value="MdcG"/>
    <property type="match status" value="1"/>
</dbReference>
<gene>
    <name evidence="5" type="ORF">C8J24_3154</name>
</gene>
<keyword evidence="6" id="KW-1185">Reference proteome</keyword>
<feature type="domain" description="Phosphoribosyl-dephospho-CoA transferase MdcG N-terminal" evidence="4">
    <location>
        <begin position="5"/>
        <end position="86"/>
    </location>
</feature>
<evidence type="ECO:0000256" key="1">
    <source>
        <dbReference type="ARBA" id="ARBA00022679"/>
    </source>
</evidence>
<accession>A0A2T4YNF0</accession>
<evidence type="ECO:0000256" key="2">
    <source>
        <dbReference type="ARBA" id="ARBA00022695"/>
    </source>
</evidence>
<evidence type="ECO:0000259" key="4">
    <source>
        <dbReference type="Pfam" id="PF20866"/>
    </source>
</evidence>